<organism evidence="4 5">
    <name type="scientific">Paenibacillus gyeongsangnamensis</name>
    <dbReference type="NCBI Taxonomy" id="3388067"/>
    <lineage>
        <taxon>Bacteria</taxon>
        <taxon>Bacillati</taxon>
        <taxon>Bacillota</taxon>
        <taxon>Bacilli</taxon>
        <taxon>Bacillales</taxon>
        <taxon>Paenibacillaceae</taxon>
        <taxon>Paenibacillus</taxon>
    </lineage>
</organism>
<sequence length="198" mass="22836">MRKIRAGPASWPYDLFQKVGDREKIEPLLLKVSVLQPHYPYFTSEDKFTYYLNRVTPYLNEQVFDHPSLHKFQVPTDTPASKRDLRRATAAYYGMVETIDGYFDQVMEALQHAGQNLDDWIIIYTTDHGEMLGQHGVWEKQKFFEASVRVPLIIRYLKGFEGGRIVDENVSLCDLFATLCDLSMFLCLQGSIAAAWCP</sequence>
<proteinExistence type="predicted"/>
<accession>A0ABT4QDR5</accession>
<reference evidence="4 5" key="1">
    <citation type="submission" date="2022-12" db="EMBL/GenBank/DDBJ databases">
        <title>Draft genome sequence of Paenibacillus sp. dW9.</title>
        <authorList>
            <person name="Choi E.-W."/>
            <person name="Kim D.-U."/>
        </authorList>
    </citation>
    <scope>NUCLEOTIDE SEQUENCE [LARGE SCALE GENOMIC DNA]</scope>
    <source>
        <strain evidence="5">dW9</strain>
    </source>
</reference>
<dbReference type="Pfam" id="PF00884">
    <property type="entry name" value="Sulfatase"/>
    <property type="match status" value="1"/>
</dbReference>
<dbReference type="RefSeq" id="WP_269883524.1">
    <property type="nucleotide sequence ID" value="NZ_JAQAGZ010000015.1"/>
</dbReference>
<keyword evidence="5" id="KW-1185">Reference proteome</keyword>
<evidence type="ECO:0000259" key="3">
    <source>
        <dbReference type="Pfam" id="PF00884"/>
    </source>
</evidence>
<dbReference type="Gene3D" id="3.40.720.10">
    <property type="entry name" value="Alkaline Phosphatase, subunit A"/>
    <property type="match status" value="1"/>
</dbReference>
<keyword evidence="1" id="KW-0479">Metal-binding</keyword>
<evidence type="ECO:0000313" key="5">
    <source>
        <dbReference type="Proteomes" id="UP001527882"/>
    </source>
</evidence>
<name>A0ABT4QDR5_9BACL</name>
<gene>
    <name evidence="4" type="ORF">O9H85_21745</name>
</gene>
<evidence type="ECO:0000313" key="4">
    <source>
        <dbReference type="EMBL" id="MCZ8514994.1"/>
    </source>
</evidence>
<dbReference type="Proteomes" id="UP001527882">
    <property type="component" value="Unassembled WGS sequence"/>
</dbReference>
<dbReference type="SUPFAM" id="SSF53649">
    <property type="entry name" value="Alkaline phosphatase-like"/>
    <property type="match status" value="1"/>
</dbReference>
<dbReference type="InterPro" id="IPR000917">
    <property type="entry name" value="Sulfatase_N"/>
</dbReference>
<evidence type="ECO:0000256" key="2">
    <source>
        <dbReference type="ARBA" id="ARBA00022801"/>
    </source>
</evidence>
<dbReference type="PANTHER" id="PTHR45953">
    <property type="entry name" value="IDURONATE 2-SULFATASE"/>
    <property type="match status" value="1"/>
</dbReference>
<evidence type="ECO:0000256" key="1">
    <source>
        <dbReference type="ARBA" id="ARBA00022723"/>
    </source>
</evidence>
<keyword evidence="2" id="KW-0378">Hydrolase</keyword>
<dbReference type="InterPro" id="IPR017850">
    <property type="entry name" value="Alkaline_phosphatase_core_sf"/>
</dbReference>
<comment type="caution">
    <text evidence="4">The sequence shown here is derived from an EMBL/GenBank/DDBJ whole genome shotgun (WGS) entry which is preliminary data.</text>
</comment>
<protein>
    <submittedName>
        <fullName evidence="4">Sulfatase-like hydrolase/transferase</fullName>
    </submittedName>
</protein>
<dbReference type="PANTHER" id="PTHR45953:SF1">
    <property type="entry name" value="IDURONATE 2-SULFATASE"/>
    <property type="match status" value="1"/>
</dbReference>
<dbReference type="EMBL" id="JAQAGZ010000015">
    <property type="protein sequence ID" value="MCZ8514994.1"/>
    <property type="molecule type" value="Genomic_DNA"/>
</dbReference>
<feature type="domain" description="Sulfatase N-terminal" evidence="3">
    <location>
        <begin position="15"/>
        <end position="182"/>
    </location>
</feature>